<dbReference type="OrthoDB" id="9788068at2"/>
<name>A0A0C2I9U6_9PSED</name>
<protein>
    <submittedName>
        <fullName evidence="7">L-asparaginase</fullName>
    </submittedName>
</protein>
<dbReference type="InterPro" id="IPR027473">
    <property type="entry name" value="L-asparaginase_C"/>
</dbReference>
<evidence type="ECO:0000256" key="2">
    <source>
        <dbReference type="ARBA" id="ARBA00022801"/>
    </source>
</evidence>
<dbReference type="Pfam" id="PF00710">
    <property type="entry name" value="Asparaginase"/>
    <property type="match status" value="1"/>
</dbReference>
<dbReference type="PANTHER" id="PTHR11707:SF28">
    <property type="entry name" value="60 KDA LYSOPHOSPHOLIPASE"/>
    <property type="match status" value="1"/>
</dbReference>
<evidence type="ECO:0000259" key="5">
    <source>
        <dbReference type="Pfam" id="PF00710"/>
    </source>
</evidence>
<dbReference type="STRING" id="226910.UCMB321_4540"/>
<feature type="active site" description="O-isoaspartyl threonine intermediate" evidence="3">
    <location>
        <position position="14"/>
    </location>
</feature>
<keyword evidence="2" id="KW-0378">Hydrolase</keyword>
<dbReference type="EMBL" id="JXDG01000058">
    <property type="protein sequence ID" value="KIH81877.1"/>
    <property type="molecule type" value="Genomic_DNA"/>
</dbReference>
<evidence type="ECO:0000313" key="7">
    <source>
        <dbReference type="EMBL" id="KIH81877.1"/>
    </source>
</evidence>
<dbReference type="Gene3D" id="3.40.50.1170">
    <property type="entry name" value="L-asparaginase, N-terminal domain"/>
    <property type="match status" value="1"/>
</dbReference>
<feature type="binding site" evidence="4">
    <location>
        <position position="58"/>
    </location>
    <ligand>
        <name>substrate</name>
    </ligand>
</feature>
<dbReference type="InterPro" id="IPR040919">
    <property type="entry name" value="Asparaginase_C"/>
</dbReference>
<dbReference type="InterPro" id="IPR006034">
    <property type="entry name" value="Asparaginase/glutaminase-like"/>
</dbReference>
<sequence length="328" mass="34839">MSLPQLSIAALGGTVSMQAAHPDQGVIPSVNGQTLLEQVPLLATRARIHVETLCLQPSASLDFDFLLGVLDWARRQVEQGANGVVITQGTDTLEESAFLFELLWDHDEPLVLTGAMRSTAEISADGPANLLQAGLVALASTSRGRGVQVVINGQIHSASRVRKTDALALEAFSSPLFGPSGLIVENTVRYLHAPAPRKTLPPPTRTGQRIALLEASLSADTLILEKLPELGYDGLVIAGFGAGHVSEGWARAITPLALKMPVVIATRTGAGSTATRSYGFIGGEIDLIERGAQMAGFLCPRKARILLWLLIGSQRTAELPDYLCHFGE</sequence>
<proteinExistence type="inferred from homology"/>
<dbReference type="InterPro" id="IPR036152">
    <property type="entry name" value="Asp/glu_Ase-like_sf"/>
</dbReference>
<reference evidence="7 8" key="1">
    <citation type="submission" date="2015-01" db="EMBL/GenBank/DDBJ databases">
        <title>Complete genome of Pseudomonas batumici UCM B-321 producer of the batumin antibiotic with strong antistaphilococcal and potential anticancer activity.</title>
        <authorList>
            <person name="Klochko V.V."/>
            <person name="Zelena L.B."/>
            <person name="Elena K.A."/>
            <person name="Reva O.N."/>
        </authorList>
    </citation>
    <scope>NUCLEOTIDE SEQUENCE [LARGE SCALE GENOMIC DNA]</scope>
    <source>
        <strain evidence="7 8">UCM B-321</strain>
    </source>
</reference>
<dbReference type="Pfam" id="PF17763">
    <property type="entry name" value="Asparaginase_C"/>
    <property type="match status" value="1"/>
</dbReference>
<feature type="binding site" evidence="4">
    <location>
        <begin position="90"/>
        <end position="91"/>
    </location>
    <ligand>
        <name>substrate</name>
    </ligand>
</feature>
<dbReference type="GO" id="GO:0004067">
    <property type="term" value="F:asparaginase activity"/>
    <property type="evidence" value="ECO:0007669"/>
    <property type="project" value="UniProtKB-UniRule"/>
</dbReference>
<dbReference type="SMART" id="SM00870">
    <property type="entry name" value="Asparaginase"/>
    <property type="match status" value="1"/>
</dbReference>
<dbReference type="SFLD" id="SFLDS00057">
    <property type="entry name" value="Glutaminase/Asparaginase"/>
    <property type="match status" value="1"/>
</dbReference>
<dbReference type="PIRSF" id="PIRSF500176">
    <property type="entry name" value="L_ASNase"/>
    <property type="match status" value="1"/>
</dbReference>
<accession>A0A0C2I9U6</accession>
<dbReference type="GO" id="GO:0006528">
    <property type="term" value="P:asparagine metabolic process"/>
    <property type="evidence" value="ECO:0007669"/>
    <property type="project" value="InterPro"/>
</dbReference>
<evidence type="ECO:0000256" key="4">
    <source>
        <dbReference type="PIRSR" id="PIRSR001220-2"/>
    </source>
</evidence>
<dbReference type="RefSeq" id="WP_040070786.1">
    <property type="nucleotide sequence ID" value="NZ_JXDG01000058.1"/>
</dbReference>
<comment type="similarity">
    <text evidence="1">Belongs to the asparaginase 1 family.</text>
</comment>
<dbReference type="InterPro" id="IPR037152">
    <property type="entry name" value="L-asparaginase_N_sf"/>
</dbReference>
<dbReference type="InterPro" id="IPR027474">
    <property type="entry name" value="L-asparaginase_N"/>
</dbReference>
<dbReference type="PRINTS" id="PR00139">
    <property type="entry name" value="ASNGLNASE"/>
</dbReference>
<dbReference type="CDD" id="cd08964">
    <property type="entry name" value="L-asparaginase_II"/>
    <property type="match status" value="1"/>
</dbReference>
<dbReference type="SUPFAM" id="SSF53774">
    <property type="entry name" value="Glutaminase/Asparaginase"/>
    <property type="match status" value="1"/>
</dbReference>
<dbReference type="Gene3D" id="3.40.50.40">
    <property type="match status" value="1"/>
</dbReference>
<evidence type="ECO:0000256" key="1">
    <source>
        <dbReference type="ARBA" id="ARBA00010518"/>
    </source>
</evidence>
<gene>
    <name evidence="7" type="ORF">UCMB321_4540</name>
</gene>
<feature type="domain" description="Asparaginase/glutaminase C-terminal" evidence="6">
    <location>
        <begin position="209"/>
        <end position="316"/>
    </location>
</feature>
<feature type="domain" description="L-asparaginase N-terminal" evidence="5">
    <location>
        <begin position="6"/>
        <end position="193"/>
    </location>
</feature>
<organism evidence="7 8">
    <name type="scientific">Pseudomonas batumici</name>
    <dbReference type="NCBI Taxonomy" id="226910"/>
    <lineage>
        <taxon>Bacteria</taxon>
        <taxon>Pseudomonadati</taxon>
        <taxon>Pseudomonadota</taxon>
        <taxon>Gammaproteobacteria</taxon>
        <taxon>Pseudomonadales</taxon>
        <taxon>Pseudomonadaceae</taxon>
        <taxon>Pseudomonas</taxon>
    </lineage>
</organism>
<dbReference type="PATRIC" id="fig|226910.6.peg.4532"/>
<evidence type="ECO:0000313" key="8">
    <source>
        <dbReference type="Proteomes" id="UP000031535"/>
    </source>
</evidence>
<dbReference type="PANTHER" id="PTHR11707">
    <property type="entry name" value="L-ASPARAGINASE"/>
    <property type="match status" value="1"/>
</dbReference>
<dbReference type="PROSITE" id="PS51732">
    <property type="entry name" value="ASN_GLN_ASE_3"/>
    <property type="match status" value="1"/>
</dbReference>
<comment type="caution">
    <text evidence="7">The sequence shown here is derived from an EMBL/GenBank/DDBJ whole genome shotgun (WGS) entry which is preliminary data.</text>
</comment>
<evidence type="ECO:0000256" key="3">
    <source>
        <dbReference type="PIRSR" id="PIRSR001220-1"/>
    </source>
</evidence>
<dbReference type="InterPro" id="IPR004550">
    <property type="entry name" value="AsnASE_II"/>
</dbReference>
<dbReference type="Proteomes" id="UP000031535">
    <property type="component" value="Unassembled WGS sequence"/>
</dbReference>
<dbReference type="AlphaFoldDB" id="A0A0C2I9U6"/>
<dbReference type="PIRSF" id="PIRSF001220">
    <property type="entry name" value="L-ASNase_gatD"/>
    <property type="match status" value="1"/>
</dbReference>
<keyword evidence="8" id="KW-1185">Reference proteome</keyword>
<evidence type="ECO:0000259" key="6">
    <source>
        <dbReference type="Pfam" id="PF17763"/>
    </source>
</evidence>